<evidence type="ECO:0000256" key="1">
    <source>
        <dbReference type="SAM" id="MobiDB-lite"/>
    </source>
</evidence>
<proteinExistence type="predicted"/>
<feature type="compositionally biased region" description="Basic and acidic residues" evidence="1">
    <location>
        <begin position="1"/>
        <end position="13"/>
    </location>
</feature>
<feature type="compositionally biased region" description="Polar residues" evidence="1">
    <location>
        <begin position="14"/>
        <end position="23"/>
    </location>
</feature>
<dbReference type="EMBL" id="GGEC01007940">
    <property type="protein sequence ID" value="MBW88423.1"/>
    <property type="molecule type" value="Transcribed_RNA"/>
</dbReference>
<organism evidence="2">
    <name type="scientific">Rhizophora mucronata</name>
    <name type="common">Asiatic mangrove</name>
    <dbReference type="NCBI Taxonomy" id="61149"/>
    <lineage>
        <taxon>Eukaryota</taxon>
        <taxon>Viridiplantae</taxon>
        <taxon>Streptophyta</taxon>
        <taxon>Embryophyta</taxon>
        <taxon>Tracheophyta</taxon>
        <taxon>Spermatophyta</taxon>
        <taxon>Magnoliopsida</taxon>
        <taxon>eudicotyledons</taxon>
        <taxon>Gunneridae</taxon>
        <taxon>Pentapetalae</taxon>
        <taxon>rosids</taxon>
        <taxon>fabids</taxon>
        <taxon>Malpighiales</taxon>
        <taxon>Rhizophoraceae</taxon>
        <taxon>Rhizophora</taxon>
    </lineage>
</organism>
<name>A0A2P2J4L2_RHIMU</name>
<sequence length="23" mass="2655">MGELKSRLMEPDRSSYSVINLKT</sequence>
<evidence type="ECO:0000313" key="2">
    <source>
        <dbReference type="EMBL" id="MBW88423.1"/>
    </source>
</evidence>
<protein>
    <submittedName>
        <fullName evidence="2">Uncharacterized protein</fullName>
    </submittedName>
</protein>
<dbReference type="AlphaFoldDB" id="A0A2P2J4L2"/>
<accession>A0A2P2J4L2</accession>
<feature type="region of interest" description="Disordered" evidence="1">
    <location>
        <begin position="1"/>
        <end position="23"/>
    </location>
</feature>
<reference evidence="2" key="1">
    <citation type="submission" date="2018-02" db="EMBL/GenBank/DDBJ databases">
        <title>Rhizophora mucronata_Transcriptome.</title>
        <authorList>
            <person name="Meera S.P."/>
            <person name="Sreeshan A."/>
            <person name="Augustine A."/>
        </authorList>
    </citation>
    <scope>NUCLEOTIDE SEQUENCE</scope>
    <source>
        <tissue evidence="2">Leaf</tissue>
    </source>
</reference>